<proteinExistence type="predicted"/>
<gene>
    <name evidence="1" type="ORF">TRFO_18341</name>
</gene>
<protein>
    <submittedName>
        <fullName evidence="1">Uncharacterized protein</fullName>
    </submittedName>
</protein>
<comment type="caution">
    <text evidence="1">The sequence shown here is derived from an EMBL/GenBank/DDBJ whole genome shotgun (WGS) entry which is preliminary data.</text>
</comment>
<keyword evidence="2" id="KW-1185">Reference proteome</keyword>
<accession>A0A1J4KQ97</accession>
<dbReference type="VEuPathDB" id="TrichDB:TRFO_18341"/>
<name>A0A1J4KQ97_9EUKA</name>
<evidence type="ECO:0000313" key="1">
    <source>
        <dbReference type="EMBL" id="OHT11964.1"/>
    </source>
</evidence>
<sequence length="309" mass="36339">MQNFVARKRKIGGLNIKKDLFIYGIYPVCPLHFFQESSESIFNPNDLSFFPQIEHKPWVLAHTNTDPKQFLIFSQIKENQKSFFWVENEHEMFRKLIENYLTDLIQVKPSKTCKIHNIGLSSFSQNNDQLVLNGNQFRIALSILKQMQIESQNPKKIHIIICDKEMHFQDCCLIPALISFLSRNSDMNGPFIVVCSTFEAIEILFKDFKNWSKLRVLVMHGENDDIEILQKFVFPSVKWNLSHNNIQDFKYHVVLTTIQTFTQSQGKFFSRVKWNIAFFLGQNKEFGKRSQNSPHFIVSFLNFHSCEKI</sequence>
<organism evidence="1 2">
    <name type="scientific">Tritrichomonas foetus</name>
    <dbReference type="NCBI Taxonomy" id="1144522"/>
    <lineage>
        <taxon>Eukaryota</taxon>
        <taxon>Metamonada</taxon>
        <taxon>Parabasalia</taxon>
        <taxon>Tritrichomonadida</taxon>
        <taxon>Tritrichomonadidae</taxon>
        <taxon>Tritrichomonas</taxon>
    </lineage>
</organism>
<dbReference type="EMBL" id="MLAK01000574">
    <property type="protein sequence ID" value="OHT11964.1"/>
    <property type="molecule type" value="Genomic_DNA"/>
</dbReference>
<dbReference type="GeneID" id="94834825"/>
<dbReference type="InterPro" id="IPR038718">
    <property type="entry name" value="SNF2-like_sf"/>
</dbReference>
<dbReference type="Proteomes" id="UP000179807">
    <property type="component" value="Unassembled WGS sequence"/>
</dbReference>
<reference evidence="1" key="1">
    <citation type="submission" date="2016-10" db="EMBL/GenBank/DDBJ databases">
        <authorList>
            <person name="Benchimol M."/>
            <person name="Almeida L.G."/>
            <person name="Vasconcelos A.T."/>
            <person name="Perreira-Neves A."/>
            <person name="Rosa I.A."/>
            <person name="Tasca T."/>
            <person name="Bogo M.R."/>
            <person name="de Souza W."/>
        </authorList>
    </citation>
    <scope>NUCLEOTIDE SEQUENCE [LARGE SCALE GENOMIC DNA]</scope>
    <source>
        <strain evidence="1">K</strain>
    </source>
</reference>
<dbReference type="Gene3D" id="3.40.50.10810">
    <property type="entry name" value="Tandem AAA-ATPase domain"/>
    <property type="match status" value="1"/>
</dbReference>
<dbReference type="RefSeq" id="XP_068365100.1">
    <property type="nucleotide sequence ID" value="XM_068500121.1"/>
</dbReference>
<dbReference type="AlphaFoldDB" id="A0A1J4KQ97"/>
<evidence type="ECO:0000313" key="2">
    <source>
        <dbReference type="Proteomes" id="UP000179807"/>
    </source>
</evidence>